<feature type="region of interest" description="Disordered" evidence="1">
    <location>
        <begin position="562"/>
        <end position="602"/>
    </location>
</feature>
<feature type="region of interest" description="Disordered" evidence="1">
    <location>
        <begin position="846"/>
        <end position="865"/>
    </location>
</feature>
<sequence length="865" mass="94975">MESYLCLVLLVCAAGSARVDDEDFAEVANEEHEKSKYTREMNEPYSEDDIWESLKDNQMLLGLATHYGKLFDTFKRGDYGTALQQLLALSHPKGGAASTGLPNMADLVGLVASNPESIGTAINGLLQSEYMKNGLELFKGFDEKRMGSVRQALGQIFGVDGKNAPMEELVGQMSQTIMNSLVESFFKGDESRTKKEAEEEMELVRESLEAPEVRGRKEEQEEQEKRKERVKVKQTPQGFGMQDMLAQVLKDSVVESFKSSGVVEGVLGSLLGGGKGKGGFGVGQLMSSLLAGPKDPMQAKAFEIVGKIASGYKKTGGKSFAEAFQSLNAKAFEVQPDAERVVKKYRLEKNYAPMLTSLMALLSLNHPKEEATADVEFIADFIRKESESGTPNPILSVVKPLLESMDPGFLNEGGAGLEGVLQYLKGSDLDFDTVNEHMTPWVTSFLKERLKGSGEAEALVDAFDAIRTLSKGVDLDSIVSGFVGAGEGKKKKKEKAGGLEGLVQGLLGGGGGGDLFQTLQSTLGSLNQNGFMEGMIESFLSGPEKKKQKKKEDEELEKIMAQHRSEKQSQTKKSQQGTRSKPQQETQSKPEPNKKAANVTAQWSDETLREQFRIFMTDFLTKFFWKLTKEEPSDEAIESLLDARIFQIFDRSQVPSLLLDMALRPEEYQDLDKVKGFAERIFRSEEILELLRAVEGLVQNAVGNETPEDLVTSVIESLVASDVFQTMARDWAPALGVRATPDEMKAVLRDTLSAPLVQLIMVYVRSVESPDCAPQLLCNYTRHVHRLMDVDTSLYWFAHVFRAGGVAVGGILSTHVEGIPEFHHLYYALVAGMAKQDCQQLFPGQCGSPAPASSPPVQDNTIPGT</sequence>
<feature type="compositionally biased region" description="Low complexity" evidence="1">
    <location>
        <begin position="571"/>
        <end position="581"/>
    </location>
</feature>
<evidence type="ECO:0000313" key="4">
    <source>
        <dbReference type="Proteomes" id="UP000677054"/>
    </source>
</evidence>
<dbReference type="Proteomes" id="UP000677054">
    <property type="component" value="Unassembled WGS sequence"/>
</dbReference>
<proteinExistence type="predicted"/>
<evidence type="ECO:0000256" key="1">
    <source>
        <dbReference type="SAM" id="MobiDB-lite"/>
    </source>
</evidence>
<keyword evidence="4" id="KW-1185">Reference proteome</keyword>
<feature type="chain" id="PRO_5036209165" evidence="2">
    <location>
        <begin position="22"/>
        <end position="865"/>
    </location>
</feature>
<accession>A0A7R8XDH6</accession>
<dbReference type="AlphaFoldDB" id="A0A7R8XDH6"/>
<protein>
    <submittedName>
        <fullName evidence="3">Uncharacterized protein</fullName>
    </submittedName>
</protein>
<name>A0A7R8XDH6_9CRUS</name>
<dbReference type="EMBL" id="LR901027">
    <property type="protein sequence ID" value="CAD7247611.1"/>
    <property type="molecule type" value="Genomic_DNA"/>
</dbReference>
<feature type="compositionally biased region" description="Polar residues" evidence="1">
    <location>
        <begin position="855"/>
        <end position="865"/>
    </location>
</feature>
<reference evidence="3" key="1">
    <citation type="submission" date="2020-11" db="EMBL/GenBank/DDBJ databases">
        <authorList>
            <person name="Tran Van P."/>
        </authorList>
    </citation>
    <scope>NUCLEOTIDE SEQUENCE</scope>
</reference>
<organism evidence="3">
    <name type="scientific">Darwinula stevensoni</name>
    <dbReference type="NCBI Taxonomy" id="69355"/>
    <lineage>
        <taxon>Eukaryota</taxon>
        <taxon>Metazoa</taxon>
        <taxon>Ecdysozoa</taxon>
        <taxon>Arthropoda</taxon>
        <taxon>Crustacea</taxon>
        <taxon>Oligostraca</taxon>
        <taxon>Ostracoda</taxon>
        <taxon>Podocopa</taxon>
        <taxon>Podocopida</taxon>
        <taxon>Darwinulocopina</taxon>
        <taxon>Darwinuloidea</taxon>
        <taxon>Darwinulidae</taxon>
        <taxon>Darwinula</taxon>
    </lineage>
</organism>
<evidence type="ECO:0000313" key="3">
    <source>
        <dbReference type="EMBL" id="CAD7247611.1"/>
    </source>
</evidence>
<feature type="region of interest" description="Disordered" evidence="1">
    <location>
        <begin position="189"/>
        <end position="234"/>
    </location>
</feature>
<evidence type="ECO:0000256" key="2">
    <source>
        <dbReference type="SAM" id="SignalP"/>
    </source>
</evidence>
<feature type="compositionally biased region" description="Basic and acidic residues" evidence="1">
    <location>
        <begin position="189"/>
        <end position="227"/>
    </location>
</feature>
<feature type="signal peptide" evidence="2">
    <location>
        <begin position="1"/>
        <end position="21"/>
    </location>
</feature>
<dbReference type="EMBL" id="CAJPEV010001510">
    <property type="protein sequence ID" value="CAG0893047.1"/>
    <property type="molecule type" value="Genomic_DNA"/>
</dbReference>
<gene>
    <name evidence="3" type="ORF">DSTB1V02_LOCUS7441</name>
</gene>
<keyword evidence="2" id="KW-0732">Signal</keyword>
<dbReference type="OrthoDB" id="10685782at2759"/>